<evidence type="ECO:0000256" key="1">
    <source>
        <dbReference type="SAM" id="MobiDB-lite"/>
    </source>
</evidence>
<feature type="region of interest" description="Disordered" evidence="1">
    <location>
        <begin position="1"/>
        <end position="32"/>
    </location>
</feature>
<evidence type="ECO:0000313" key="2">
    <source>
        <dbReference type="EMBL" id="GFH33394.1"/>
    </source>
</evidence>
<keyword evidence="3" id="KW-1185">Reference proteome</keyword>
<sequence length="66" mass="6860">MAGQGVMLKLPGCSGPTRMHSIASTPYESRRDSSLLSASLIEVVAERGASEEDAVLAELAPGSELE</sequence>
<dbReference type="Proteomes" id="UP000485058">
    <property type="component" value="Unassembled WGS sequence"/>
</dbReference>
<dbReference type="AlphaFoldDB" id="A0A6A0ANE1"/>
<evidence type="ECO:0000313" key="3">
    <source>
        <dbReference type="Proteomes" id="UP000485058"/>
    </source>
</evidence>
<dbReference type="EMBL" id="BLLF01008471">
    <property type="protein sequence ID" value="GFH33394.1"/>
    <property type="molecule type" value="Genomic_DNA"/>
</dbReference>
<gene>
    <name evidence="2" type="ORF">HaLaN_32762</name>
</gene>
<feature type="non-terminal residue" evidence="2">
    <location>
        <position position="66"/>
    </location>
</feature>
<comment type="caution">
    <text evidence="2">The sequence shown here is derived from an EMBL/GenBank/DDBJ whole genome shotgun (WGS) entry which is preliminary data.</text>
</comment>
<accession>A0A6A0ANE1</accession>
<organism evidence="2 3">
    <name type="scientific">Haematococcus lacustris</name>
    <name type="common">Green alga</name>
    <name type="synonym">Haematococcus pluvialis</name>
    <dbReference type="NCBI Taxonomy" id="44745"/>
    <lineage>
        <taxon>Eukaryota</taxon>
        <taxon>Viridiplantae</taxon>
        <taxon>Chlorophyta</taxon>
        <taxon>core chlorophytes</taxon>
        <taxon>Chlorophyceae</taxon>
        <taxon>CS clade</taxon>
        <taxon>Chlamydomonadales</taxon>
        <taxon>Haematococcaceae</taxon>
        <taxon>Haematococcus</taxon>
    </lineage>
</organism>
<protein>
    <submittedName>
        <fullName evidence="2">FAD-binding FR-type domain-containing protein</fullName>
    </submittedName>
</protein>
<name>A0A6A0ANE1_HAELA</name>
<feature type="non-terminal residue" evidence="2">
    <location>
        <position position="1"/>
    </location>
</feature>
<reference evidence="2 3" key="1">
    <citation type="submission" date="2020-02" db="EMBL/GenBank/DDBJ databases">
        <title>Draft genome sequence of Haematococcus lacustris strain NIES-144.</title>
        <authorList>
            <person name="Morimoto D."/>
            <person name="Nakagawa S."/>
            <person name="Yoshida T."/>
            <person name="Sawayama S."/>
        </authorList>
    </citation>
    <scope>NUCLEOTIDE SEQUENCE [LARGE SCALE GENOMIC DNA]</scope>
    <source>
        <strain evidence="2 3">NIES-144</strain>
    </source>
</reference>
<proteinExistence type="predicted"/>